<dbReference type="InterPro" id="IPR024983">
    <property type="entry name" value="CHAT_dom"/>
</dbReference>
<dbReference type="AlphaFoldDB" id="A0A9X1TN96"/>
<proteinExistence type="predicted"/>
<evidence type="ECO:0000259" key="1">
    <source>
        <dbReference type="Pfam" id="PF12770"/>
    </source>
</evidence>
<dbReference type="Pfam" id="PF12770">
    <property type="entry name" value="CHAT"/>
    <property type="match status" value="1"/>
</dbReference>
<organism evidence="2 3">
    <name type="scientific">Streptomyces muensis</name>
    <dbReference type="NCBI Taxonomy" id="1077944"/>
    <lineage>
        <taxon>Bacteria</taxon>
        <taxon>Bacillati</taxon>
        <taxon>Actinomycetota</taxon>
        <taxon>Actinomycetes</taxon>
        <taxon>Kitasatosporales</taxon>
        <taxon>Streptomycetaceae</taxon>
        <taxon>Streptomyces</taxon>
    </lineage>
</organism>
<protein>
    <submittedName>
        <fullName evidence="2">CHAT domain-containing protein</fullName>
    </submittedName>
</protein>
<evidence type="ECO:0000313" key="3">
    <source>
        <dbReference type="Proteomes" id="UP001139384"/>
    </source>
</evidence>
<evidence type="ECO:0000313" key="2">
    <source>
        <dbReference type="EMBL" id="MCF1596484.1"/>
    </source>
</evidence>
<keyword evidence="3" id="KW-1185">Reference proteome</keyword>
<dbReference type="EMBL" id="JAKEIP010000102">
    <property type="protein sequence ID" value="MCF1596484.1"/>
    <property type="molecule type" value="Genomic_DNA"/>
</dbReference>
<accession>A0A9X1TN96</accession>
<dbReference type="RefSeq" id="WP_234764779.1">
    <property type="nucleotide sequence ID" value="NZ_JAKEIP010000102.1"/>
</dbReference>
<feature type="domain" description="CHAT" evidence="1">
    <location>
        <begin position="255"/>
        <end position="403"/>
    </location>
</feature>
<comment type="caution">
    <text evidence="2">The sequence shown here is derived from an EMBL/GenBank/DDBJ whole genome shotgun (WGS) entry which is preliminary data.</text>
</comment>
<dbReference type="Proteomes" id="UP001139384">
    <property type="component" value="Unassembled WGS sequence"/>
</dbReference>
<name>A0A9X1TN96_STRM4</name>
<gene>
    <name evidence="2" type="ORF">L0P92_23325</name>
</gene>
<reference evidence="2" key="1">
    <citation type="submission" date="2022-01" db="EMBL/GenBank/DDBJ databases">
        <title>Draft Genome Sequences of Seven Type Strains of the Genus Streptomyces.</title>
        <authorList>
            <person name="Aziz S."/>
            <person name="Coretto E."/>
            <person name="Chronakova A."/>
            <person name="Sproer C."/>
            <person name="Huber K."/>
            <person name="Nouioui I."/>
            <person name="Gross H."/>
        </authorList>
    </citation>
    <scope>NUCLEOTIDE SEQUENCE</scope>
    <source>
        <strain evidence="2">DSM 103493</strain>
    </source>
</reference>
<sequence length="447" mass="48891">MTKELRVRVVQDPSSGFTALDERAESPDITVCLDIVSGDRIRARLYGSAVPSLFGTEHRADLSVRPDDVRSAGARLCRLWKELVVDFRPPAPDGHPDHSGVEQPYASGVDLSTRPPGELYEILDELAVAGAELLFGTLLGGPDRRVQHFAAYLAQALAADDTLRVRFDSELYIPWPMVCLRPEDVPPPDGGQDRDPASLFRRFLGHRHRIEQTGGAYPWLGGRHEPPVVPSVSLNHDVHVDRRGRTKAADVAVVLAKGTRFVERTTRSELVRALSDDSLNEHLMYFWCHGHFVPNGSQPACLALKLTDQTSIDAQTVRDRRRRFGEGSPFQPFVVLNACHAGVPEGGGDLAFLGRELIHAGARGVLGPQIEIPQLFAAEYALEFVTRYLHGAETAGAAAHAVARRFADELRNPLGLTYALHHGMDTRLERAAADPADGTGSGQEVTV</sequence>